<protein>
    <submittedName>
        <fullName evidence="2">Uncharacterized protein</fullName>
    </submittedName>
</protein>
<proteinExistence type="predicted"/>
<reference evidence="2 3" key="1">
    <citation type="submission" date="2014-06" db="EMBL/GenBank/DDBJ databases">
        <title>Evolutionary Origins and Diversification of the Mycorrhizal Mutualists.</title>
        <authorList>
            <consortium name="DOE Joint Genome Institute"/>
            <consortium name="Mycorrhizal Genomics Consortium"/>
            <person name="Kohler A."/>
            <person name="Kuo A."/>
            <person name="Nagy L.G."/>
            <person name="Floudas D."/>
            <person name="Copeland A."/>
            <person name="Barry K.W."/>
            <person name="Cichocki N."/>
            <person name="Veneault-Fourrey C."/>
            <person name="LaButti K."/>
            <person name="Lindquist E.A."/>
            <person name="Lipzen A."/>
            <person name="Lundell T."/>
            <person name="Morin E."/>
            <person name="Murat C."/>
            <person name="Riley R."/>
            <person name="Ohm R."/>
            <person name="Sun H."/>
            <person name="Tunlid A."/>
            <person name="Henrissat B."/>
            <person name="Grigoriev I.V."/>
            <person name="Hibbett D.S."/>
            <person name="Martin F."/>
        </authorList>
    </citation>
    <scope>NUCLEOTIDE SEQUENCE [LARGE SCALE GENOMIC DNA]</scope>
    <source>
        <strain evidence="2 3">SS14</strain>
    </source>
</reference>
<sequence length="78" mass="8170">MKSSPPVVDRPSSASLKVDFVDVEYATAEGSSNAFEGCQSLLTLPAPYSNLLAPPAAVSGPKMQRSQSRAFISEDGIP</sequence>
<dbReference type="AlphaFoldDB" id="A0A0C9TN17"/>
<evidence type="ECO:0000313" key="3">
    <source>
        <dbReference type="Proteomes" id="UP000054279"/>
    </source>
</evidence>
<gene>
    <name evidence="2" type="ORF">M422DRAFT_39698</name>
</gene>
<dbReference type="HOGENOM" id="CLU_2623597_0_0_1"/>
<organism evidence="2 3">
    <name type="scientific">Sphaerobolus stellatus (strain SS14)</name>
    <dbReference type="NCBI Taxonomy" id="990650"/>
    <lineage>
        <taxon>Eukaryota</taxon>
        <taxon>Fungi</taxon>
        <taxon>Dikarya</taxon>
        <taxon>Basidiomycota</taxon>
        <taxon>Agaricomycotina</taxon>
        <taxon>Agaricomycetes</taxon>
        <taxon>Phallomycetidae</taxon>
        <taxon>Geastrales</taxon>
        <taxon>Sphaerobolaceae</taxon>
        <taxon>Sphaerobolus</taxon>
    </lineage>
</organism>
<keyword evidence="3" id="KW-1185">Reference proteome</keyword>
<evidence type="ECO:0000313" key="2">
    <source>
        <dbReference type="EMBL" id="KIJ23269.1"/>
    </source>
</evidence>
<evidence type="ECO:0000256" key="1">
    <source>
        <dbReference type="SAM" id="MobiDB-lite"/>
    </source>
</evidence>
<dbReference type="EMBL" id="KN837737">
    <property type="protein sequence ID" value="KIJ23269.1"/>
    <property type="molecule type" value="Genomic_DNA"/>
</dbReference>
<name>A0A0C9TN17_SPHS4</name>
<dbReference type="Proteomes" id="UP000054279">
    <property type="component" value="Unassembled WGS sequence"/>
</dbReference>
<accession>A0A0C9TN17</accession>
<feature type="region of interest" description="Disordered" evidence="1">
    <location>
        <begin position="57"/>
        <end position="78"/>
    </location>
</feature>